<dbReference type="Proteomes" id="UP000809529">
    <property type="component" value="Unassembled WGS sequence"/>
</dbReference>
<organism evidence="1 2">
    <name type="scientific">Pseudomonas weihenstephanensis</name>
    <dbReference type="NCBI Taxonomy" id="1608994"/>
    <lineage>
        <taxon>Bacteria</taxon>
        <taxon>Pseudomonadati</taxon>
        <taxon>Pseudomonadota</taxon>
        <taxon>Gammaproteobacteria</taxon>
        <taxon>Pseudomonadales</taxon>
        <taxon>Pseudomonadaceae</taxon>
        <taxon>Pseudomonas</taxon>
    </lineage>
</organism>
<evidence type="ECO:0000313" key="2">
    <source>
        <dbReference type="Proteomes" id="UP000809529"/>
    </source>
</evidence>
<reference evidence="1 2" key="1">
    <citation type="submission" date="2020-01" db="EMBL/GenBank/DDBJ databases">
        <title>Comparative genomics of meat spoilage bacteria.</title>
        <authorList>
            <person name="Hilgarth M."/>
            <person name="Vogel R.F."/>
        </authorList>
    </citation>
    <scope>NUCLEOTIDE SEQUENCE [LARGE SCALE GENOMIC DNA]</scope>
    <source>
        <strain evidence="1 2">TMW2.2077</strain>
    </source>
</reference>
<dbReference type="RefSeq" id="WP_203303096.1">
    <property type="nucleotide sequence ID" value="NZ_JAAEBW010000007.1"/>
</dbReference>
<accession>A0ABS1ZI17</accession>
<comment type="caution">
    <text evidence="1">The sequence shown here is derived from an EMBL/GenBank/DDBJ whole genome shotgun (WGS) entry which is preliminary data.</text>
</comment>
<evidence type="ECO:0000313" key="1">
    <source>
        <dbReference type="EMBL" id="MBM1196109.1"/>
    </source>
</evidence>
<sequence length="148" mass="16536">MKVLMRLIPIGILALMPFLTLANGREHGKPDERTLNTLKHLDTNSFNSSLKPKKFKPDTVLDQTPFNVYEKTKSLKHAVSATDDERSRVYTVALLETQKDGATVCFIDNSLQGTYLSAPALRLQKNTAGHYMAAKQLPRSTTCDITRT</sequence>
<dbReference type="EMBL" id="JAAEBW010000007">
    <property type="protein sequence ID" value="MBM1196109.1"/>
    <property type="molecule type" value="Genomic_DNA"/>
</dbReference>
<proteinExistence type="predicted"/>
<keyword evidence="2" id="KW-1185">Reference proteome</keyword>
<protein>
    <submittedName>
        <fullName evidence="1">Pesticin immunity protein</fullName>
    </submittedName>
</protein>
<name>A0ABS1ZI17_9PSED</name>
<gene>
    <name evidence="1" type="ORF">GYN02_13115</name>
</gene>